<protein>
    <submittedName>
        <fullName evidence="9">Cytochrome c biogenesis protein CcdA</fullName>
    </submittedName>
</protein>
<dbReference type="Proteomes" id="UP000741360">
    <property type="component" value="Unassembled WGS sequence"/>
</dbReference>
<feature type="transmembrane region" description="Helical" evidence="7">
    <location>
        <begin position="99"/>
        <end position="120"/>
    </location>
</feature>
<feature type="transmembrane region" description="Helical" evidence="7">
    <location>
        <begin position="132"/>
        <end position="159"/>
    </location>
</feature>
<evidence type="ECO:0000256" key="2">
    <source>
        <dbReference type="ARBA" id="ARBA00006143"/>
    </source>
</evidence>
<keyword evidence="5 7" id="KW-1133">Transmembrane helix</keyword>
<feature type="transmembrane region" description="Helical" evidence="7">
    <location>
        <begin position="12"/>
        <end position="36"/>
    </location>
</feature>
<dbReference type="PANTHER" id="PTHR31272">
    <property type="entry name" value="CYTOCHROME C-TYPE BIOGENESIS PROTEIN HI_1454-RELATED"/>
    <property type="match status" value="1"/>
</dbReference>
<dbReference type="GO" id="GO:0017004">
    <property type="term" value="P:cytochrome complex assembly"/>
    <property type="evidence" value="ECO:0007669"/>
    <property type="project" value="UniProtKB-KW"/>
</dbReference>
<organism evidence="9 10">
    <name type="scientific">Tectimicrobiota bacterium</name>
    <dbReference type="NCBI Taxonomy" id="2528274"/>
    <lineage>
        <taxon>Bacteria</taxon>
        <taxon>Pseudomonadati</taxon>
        <taxon>Nitrospinota/Tectimicrobiota group</taxon>
        <taxon>Candidatus Tectimicrobiota</taxon>
    </lineage>
</organism>
<dbReference type="EMBL" id="JACPSX010000261">
    <property type="protein sequence ID" value="MBI3016087.1"/>
    <property type="molecule type" value="Genomic_DNA"/>
</dbReference>
<evidence type="ECO:0000256" key="5">
    <source>
        <dbReference type="ARBA" id="ARBA00022989"/>
    </source>
</evidence>
<proteinExistence type="inferred from homology"/>
<evidence type="ECO:0000313" key="10">
    <source>
        <dbReference type="Proteomes" id="UP000741360"/>
    </source>
</evidence>
<comment type="subcellular location">
    <subcellularLocation>
        <location evidence="1">Membrane</location>
        <topology evidence="1">Multi-pass membrane protein</topology>
    </subcellularLocation>
</comment>
<evidence type="ECO:0000256" key="4">
    <source>
        <dbReference type="ARBA" id="ARBA00022748"/>
    </source>
</evidence>
<feature type="transmembrane region" description="Helical" evidence="7">
    <location>
        <begin position="205"/>
        <end position="225"/>
    </location>
</feature>
<dbReference type="PANTHER" id="PTHR31272:SF4">
    <property type="entry name" value="CYTOCHROME C-TYPE BIOGENESIS PROTEIN HI_1454-RELATED"/>
    <property type="match status" value="1"/>
</dbReference>
<evidence type="ECO:0000259" key="8">
    <source>
        <dbReference type="Pfam" id="PF02683"/>
    </source>
</evidence>
<name>A0A932M1Q7_UNCTE</name>
<evidence type="ECO:0000256" key="3">
    <source>
        <dbReference type="ARBA" id="ARBA00022692"/>
    </source>
</evidence>
<feature type="transmembrane region" description="Helical" evidence="7">
    <location>
        <begin position="57"/>
        <end position="87"/>
    </location>
</feature>
<comment type="caution">
    <text evidence="9">The sequence shown here is derived from an EMBL/GenBank/DDBJ whole genome shotgun (WGS) entry which is preliminary data.</text>
</comment>
<dbReference type="InterPro" id="IPR003834">
    <property type="entry name" value="Cyt_c_assmbl_TM_dom"/>
</dbReference>
<dbReference type="AlphaFoldDB" id="A0A932M1Q7"/>
<keyword evidence="6 7" id="KW-0472">Membrane</keyword>
<gene>
    <name evidence="9" type="ORF">HYY65_13740</name>
</gene>
<dbReference type="Pfam" id="PF02683">
    <property type="entry name" value="DsbD_TM"/>
    <property type="match status" value="1"/>
</dbReference>
<accession>A0A932M1Q7</accession>
<keyword evidence="3 7" id="KW-0812">Transmembrane</keyword>
<feature type="domain" description="Cytochrome C biogenesis protein transmembrane" evidence="8">
    <location>
        <begin position="7"/>
        <end position="226"/>
    </location>
</feature>
<dbReference type="GO" id="GO:0016020">
    <property type="term" value="C:membrane"/>
    <property type="evidence" value="ECO:0007669"/>
    <property type="project" value="UniProtKB-SubCell"/>
</dbReference>
<evidence type="ECO:0000256" key="1">
    <source>
        <dbReference type="ARBA" id="ARBA00004141"/>
    </source>
</evidence>
<comment type="similarity">
    <text evidence="2">Belongs to the DsbD family.</text>
</comment>
<keyword evidence="4" id="KW-0201">Cytochrome c-type biogenesis</keyword>
<dbReference type="InterPro" id="IPR051790">
    <property type="entry name" value="Cytochrome_c-biogenesis_DsbD"/>
</dbReference>
<evidence type="ECO:0000256" key="7">
    <source>
        <dbReference type="SAM" id="Phobius"/>
    </source>
</evidence>
<evidence type="ECO:0000256" key="6">
    <source>
        <dbReference type="ARBA" id="ARBA00023136"/>
    </source>
</evidence>
<feature type="transmembrane region" description="Helical" evidence="7">
    <location>
        <begin position="171"/>
        <end position="193"/>
    </location>
</feature>
<reference evidence="9" key="1">
    <citation type="submission" date="2020-07" db="EMBL/GenBank/DDBJ databases">
        <title>Huge and variable diversity of episymbiotic CPR bacteria and DPANN archaea in groundwater ecosystems.</title>
        <authorList>
            <person name="He C.Y."/>
            <person name="Keren R."/>
            <person name="Whittaker M."/>
            <person name="Farag I.F."/>
            <person name="Doudna J."/>
            <person name="Cate J.H.D."/>
            <person name="Banfield J.F."/>
        </authorList>
    </citation>
    <scope>NUCLEOTIDE SEQUENCE</scope>
    <source>
        <strain evidence="9">NC_groundwater_717_Ag_S-0.2um_59_8</strain>
    </source>
</reference>
<evidence type="ECO:0000313" key="9">
    <source>
        <dbReference type="EMBL" id="MBI3016087.1"/>
    </source>
</evidence>
<sequence length="248" mass="27401">MENLGQITVLMALSAGVFSFLSPCVLPLFPSYLSFISGVSLDQMLAPSDRTQVRKRVVFNSLCFILGFSLVFVALGASVTLLGQLLLRHQVVLRKAGGILIVIFGLYLTGVLKLPFLARYRQFNLEKKPSGYLGSFLVGCTFSIGWTPCVGPILGSILLVASTSEDISRGITLLLFYSAGLALPFFVGSLSIERFLPLFQRYRKLIPVLHTVAGLMLIAVGVLLYTNYLTRLNSYALQLTPRWLWERL</sequence>